<protein>
    <submittedName>
        <fullName evidence="2">Uncharacterized protein</fullName>
    </submittedName>
</protein>
<organism evidence="2">
    <name type="scientific">Anthurium amnicola</name>
    <dbReference type="NCBI Taxonomy" id="1678845"/>
    <lineage>
        <taxon>Eukaryota</taxon>
        <taxon>Viridiplantae</taxon>
        <taxon>Streptophyta</taxon>
        <taxon>Embryophyta</taxon>
        <taxon>Tracheophyta</taxon>
        <taxon>Spermatophyta</taxon>
        <taxon>Magnoliopsida</taxon>
        <taxon>Liliopsida</taxon>
        <taxon>Araceae</taxon>
        <taxon>Pothoideae</taxon>
        <taxon>Potheae</taxon>
        <taxon>Anthurium</taxon>
    </lineage>
</organism>
<dbReference type="AlphaFoldDB" id="A0A1D1YGZ1"/>
<feature type="region of interest" description="Disordered" evidence="1">
    <location>
        <begin position="1"/>
        <end position="49"/>
    </location>
</feature>
<evidence type="ECO:0000256" key="1">
    <source>
        <dbReference type="SAM" id="MobiDB-lite"/>
    </source>
</evidence>
<feature type="non-terminal residue" evidence="2">
    <location>
        <position position="119"/>
    </location>
</feature>
<reference evidence="2" key="1">
    <citation type="submission" date="2015-07" db="EMBL/GenBank/DDBJ databases">
        <title>Transcriptome Assembly of Anthurium amnicola.</title>
        <authorList>
            <person name="Suzuki J."/>
        </authorList>
    </citation>
    <scope>NUCLEOTIDE SEQUENCE</scope>
</reference>
<feature type="non-terminal residue" evidence="2">
    <location>
        <position position="1"/>
    </location>
</feature>
<evidence type="ECO:0000313" key="2">
    <source>
        <dbReference type="EMBL" id="JAT53905.1"/>
    </source>
</evidence>
<dbReference type="EMBL" id="GDJX01014031">
    <property type="protein sequence ID" value="JAT53905.1"/>
    <property type="molecule type" value="Transcribed_RNA"/>
</dbReference>
<accession>A0A1D1YGZ1</accession>
<proteinExistence type="predicted"/>
<gene>
    <name evidence="2" type="ORF">g.117604</name>
</gene>
<sequence length="119" mass="12268">REREREGLGDGGGAGGGREGGSEQVLGEAGDRDGGTGGQGLRGAAAGTAVRGRGAGVLVLLPGGDRGVHGDLPVPVHHHPDGDGGEAVVVPVRQRRHSGHRLGLRRHDLHPRLLHRRHL</sequence>
<name>A0A1D1YGZ1_9ARAE</name>
<feature type="compositionally biased region" description="Gly residues" evidence="1">
    <location>
        <begin position="9"/>
        <end position="19"/>
    </location>
</feature>